<dbReference type="InterPro" id="IPR005119">
    <property type="entry name" value="LysR_subst-bd"/>
</dbReference>
<dbReference type="Pfam" id="PF00126">
    <property type="entry name" value="HTH_1"/>
    <property type="match status" value="1"/>
</dbReference>
<evidence type="ECO:0000313" key="7">
    <source>
        <dbReference type="Proteomes" id="UP001596045"/>
    </source>
</evidence>
<dbReference type="Gene3D" id="3.40.190.290">
    <property type="match status" value="1"/>
</dbReference>
<proteinExistence type="inferred from homology"/>
<keyword evidence="3" id="KW-0238">DNA-binding</keyword>
<sequence length="300" mass="33093">MDNLDANSLIIFYHVASARSLSKAADALGLSRSALSHRIKAIEAKLGCQLLIRTTRSVGLTDAGYRLAGYASRIAETLTEANLLANGLNEDTSGTVRISAPPGLGAVWLRPLVMSYMQANPRVSIDLRFSAQAVDITKDPFDVAIRVTSRPPDNVVAKKLFSVSWWLCASPELVSRFADALAIPDISHIPIAGFSKANQFQLIEISRDRKKLEINPTPVLITNDLEAVKDAVMRSLAIAVLPDYFVRDDIIGGRLIRLLPEWKVDPHYGENAFALHLPGRMMPLRVKRLIDFLHRRGSAY</sequence>
<evidence type="ECO:0000313" key="6">
    <source>
        <dbReference type="EMBL" id="MFC5472497.1"/>
    </source>
</evidence>
<evidence type="ECO:0000259" key="5">
    <source>
        <dbReference type="PROSITE" id="PS50931"/>
    </source>
</evidence>
<dbReference type="Gene3D" id="1.10.10.10">
    <property type="entry name" value="Winged helix-like DNA-binding domain superfamily/Winged helix DNA-binding domain"/>
    <property type="match status" value="1"/>
</dbReference>
<gene>
    <name evidence="6" type="ORF">ACFPM8_00850</name>
</gene>
<dbReference type="PANTHER" id="PTHR30537:SF5">
    <property type="entry name" value="HTH-TYPE TRANSCRIPTIONAL ACTIVATOR TTDR-RELATED"/>
    <property type="match status" value="1"/>
</dbReference>
<comment type="similarity">
    <text evidence="1">Belongs to the LysR transcriptional regulatory family.</text>
</comment>
<dbReference type="RefSeq" id="WP_378993995.1">
    <property type="nucleotide sequence ID" value="NZ_JBHSMT010000004.1"/>
</dbReference>
<dbReference type="InterPro" id="IPR058163">
    <property type="entry name" value="LysR-type_TF_proteobact-type"/>
</dbReference>
<dbReference type="InterPro" id="IPR036388">
    <property type="entry name" value="WH-like_DNA-bd_sf"/>
</dbReference>
<accession>A0ABW0M616</accession>
<dbReference type="Proteomes" id="UP001596045">
    <property type="component" value="Unassembled WGS sequence"/>
</dbReference>
<protein>
    <submittedName>
        <fullName evidence="6">LysR family transcriptional regulator</fullName>
    </submittedName>
</protein>
<evidence type="ECO:0000256" key="2">
    <source>
        <dbReference type="ARBA" id="ARBA00023015"/>
    </source>
</evidence>
<dbReference type="EMBL" id="JBHSMT010000004">
    <property type="protein sequence ID" value="MFC5472497.1"/>
    <property type="molecule type" value="Genomic_DNA"/>
</dbReference>
<dbReference type="PANTHER" id="PTHR30537">
    <property type="entry name" value="HTH-TYPE TRANSCRIPTIONAL REGULATOR"/>
    <property type="match status" value="1"/>
</dbReference>
<keyword evidence="4" id="KW-0804">Transcription</keyword>
<keyword evidence="7" id="KW-1185">Reference proteome</keyword>
<dbReference type="InterPro" id="IPR036390">
    <property type="entry name" value="WH_DNA-bd_sf"/>
</dbReference>
<dbReference type="Pfam" id="PF03466">
    <property type="entry name" value="LysR_substrate"/>
    <property type="match status" value="1"/>
</dbReference>
<evidence type="ECO:0000256" key="4">
    <source>
        <dbReference type="ARBA" id="ARBA00023163"/>
    </source>
</evidence>
<dbReference type="InterPro" id="IPR000847">
    <property type="entry name" value="LysR_HTH_N"/>
</dbReference>
<name>A0ABW0M616_9BURK</name>
<comment type="caution">
    <text evidence="6">The sequence shown here is derived from an EMBL/GenBank/DDBJ whole genome shotgun (WGS) entry which is preliminary data.</text>
</comment>
<evidence type="ECO:0000256" key="3">
    <source>
        <dbReference type="ARBA" id="ARBA00023125"/>
    </source>
</evidence>
<dbReference type="CDD" id="cd08422">
    <property type="entry name" value="PBP2_CrgA_like"/>
    <property type="match status" value="1"/>
</dbReference>
<evidence type="ECO:0000256" key="1">
    <source>
        <dbReference type="ARBA" id="ARBA00009437"/>
    </source>
</evidence>
<dbReference type="SUPFAM" id="SSF46785">
    <property type="entry name" value="Winged helix' DNA-binding domain"/>
    <property type="match status" value="1"/>
</dbReference>
<reference evidence="7" key="1">
    <citation type="journal article" date="2019" name="Int. J. Syst. Evol. Microbiol.">
        <title>The Global Catalogue of Microorganisms (GCM) 10K type strain sequencing project: providing services to taxonomists for standard genome sequencing and annotation.</title>
        <authorList>
            <consortium name="The Broad Institute Genomics Platform"/>
            <consortium name="The Broad Institute Genome Sequencing Center for Infectious Disease"/>
            <person name="Wu L."/>
            <person name="Ma J."/>
        </authorList>
    </citation>
    <scope>NUCLEOTIDE SEQUENCE [LARGE SCALE GENOMIC DNA]</scope>
    <source>
        <strain evidence="7">JCM 17066</strain>
    </source>
</reference>
<organism evidence="6 7">
    <name type="scientific">Paraherbaspirillum soli</name>
    <dbReference type="NCBI Taxonomy" id="631222"/>
    <lineage>
        <taxon>Bacteria</taxon>
        <taxon>Pseudomonadati</taxon>
        <taxon>Pseudomonadota</taxon>
        <taxon>Betaproteobacteria</taxon>
        <taxon>Burkholderiales</taxon>
        <taxon>Oxalobacteraceae</taxon>
        <taxon>Paraherbaspirillum</taxon>
    </lineage>
</organism>
<dbReference type="PROSITE" id="PS50931">
    <property type="entry name" value="HTH_LYSR"/>
    <property type="match status" value="1"/>
</dbReference>
<keyword evidence="2" id="KW-0805">Transcription regulation</keyword>
<feature type="domain" description="HTH lysR-type" evidence="5">
    <location>
        <begin position="4"/>
        <end position="61"/>
    </location>
</feature>
<dbReference type="SUPFAM" id="SSF53850">
    <property type="entry name" value="Periplasmic binding protein-like II"/>
    <property type="match status" value="1"/>
</dbReference>